<dbReference type="AlphaFoldDB" id="A0A841GML5"/>
<comment type="caution">
    <text evidence="1">The sequence shown here is derived from an EMBL/GenBank/DDBJ whole genome shotgun (WGS) entry which is preliminary data.</text>
</comment>
<sequence>MPADTLSTKQRELLRQLLRAAQGLPANTLDGRTVNALQVRNLATRDNGLVKATERARNANLQTPERDFDGSQNKLRQAQYELLRQVIQSRVPVSHDAVDRRTAKSLVTRGLITVEAGTLAATPRGREMCSQHEALARAGRQKKGADPRSQVILRAVDILRLSIPSDSELAVGRIFCHVDDLLAGFERLATRRRRR</sequence>
<dbReference type="Proteomes" id="UP000582837">
    <property type="component" value="Unassembled WGS sequence"/>
</dbReference>
<organism evidence="1 2">
    <name type="scientific">Longimicrobium terrae</name>
    <dbReference type="NCBI Taxonomy" id="1639882"/>
    <lineage>
        <taxon>Bacteria</taxon>
        <taxon>Pseudomonadati</taxon>
        <taxon>Gemmatimonadota</taxon>
        <taxon>Longimicrobiia</taxon>
        <taxon>Longimicrobiales</taxon>
        <taxon>Longimicrobiaceae</taxon>
        <taxon>Longimicrobium</taxon>
    </lineage>
</organism>
<accession>A0A841GML5</accession>
<dbReference type="EMBL" id="JACHIA010000003">
    <property type="protein sequence ID" value="MBB6070031.1"/>
    <property type="molecule type" value="Genomic_DNA"/>
</dbReference>
<evidence type="ECO:0000313" key="2">
    <source>
        <dbReference type="Proteomes" id="UP000582837"/>
    </source>
</evidence>
<evidence type="ECO:0000313" key="1">
    <source>
        <dbReference type="EMBL" id="MBB6070031.1"/>
    </source>
</evidence>
<keyword evidence="2" id="KW-1185">Reference proteome</keyword>
<protein>
    <submittedName>
        <fullName evidence="1">Uncharacterized protein</fullName>
    </submittedName>
</protein>
<gene>
    <name evidence="1" type="ORF">HNQ61_001648</name>
</gene>
<dbReference type="RefSeq" id="WP_170039738.1">
    <property type="nucleotide sequence ID" value="NZ_JABDTL010000002.1"/>
</dbReference>
<name>A0A841GML5_9BACT</name>
<proteinExistence type="predicted"/>
<reference evidence="1 2" key="1">
    <citation type="submission" date="2020-08" db="EMBL/GenBank/DDBJ databases">
        <title>Genomic Encyclopedia of Type Strains, Phase IV (KMG-IV): sequencing the most valuable type-strain genomes for metagenomic binning, comparative biology and taxonomic classification.</title>
        <authorList>
            <person name="Goeker M."/>
        </authorList>
    </citation>
    <scope>NUCLEOTIDE SEQUENCE [LARGE SCALE GENOMIC DNA]</scope>
    <source>
        <strain evidence="1 2">DSM 29007</strain>
    </source>
</reference>